<dbReference type="Proteomes" id="UP001244552">
    <property type="component" value="Unassembled WGS sequence"/>
</dbReference>
<reference evidence="2 3" key="1">
    <citation type="submission" date="2023-07" db="EMBL/GenBank/DDBJ databases">
        <title>Genomic Encyclopedia of Type Strains, Phase IV (KMG-IV): sequencing the most valuable type-strain genomes for metagenomic binning, comparative biology and taxonomic classification.</title>
        <authorList>
            <person name="Goeker M."/>
        </authorList>
    </citation>
    <scope>NUCLEOTIDE SEQUENCE [LARGE SCALE GENOMIC DNA]</scope>
    <source>
        <strain evidence="2 3">DSM 19922</strain>
    </source>
</reference>
<feature type="domain" description="Transposase DDE" evidence="1">
    <location>
        <begin position="1"/>
        <end position="109"/>
    </location>
</feature>
<comment type="caution">
    <text evidence="2">The sequence shown here is derived from an EMBL/GenBank/DDBJ whole genome shotgun (WGS) entry which is preliminary data.</text>
</comment>
<evidence type="ECO:0000313" key="3">
    <source>
        <dbReference type="Proteomes" id="UP001244552"/>
    </source>
</evidence>
<dbReference type="InterPro" id="IPR025668">
    <property type="entry name" value="Tnp_DDE_dom"/>
</dbReference>
<dbReference type="Pfam" id="PF13701">
    <property type="entry name" value="DDE_Tnp_1_4"/>
    <property type="match status" value="1"/>
</dbReference>
<sequence>MHSLAAIIGFRLLAIATGYEDANDADSLRHDPLFKMALERLSSERDLCSQATISRLENLPDLLTLLRMGQAMVDLYCASFHRVPKRIVPDADDTSDAMHDGHQLHLFNAN</sequence>
<keyword evidence="3" id="KW-1185">Reference proteome</keyword>
<gene>
    <name evidence="2" type="ORF">QO018_006281</name>
</gene>
<evidence type="ECO:0000259" key="1">
    <source>
        <dbReference type="Pfam" id="PF13701"/>
    </source>
</evidence>
<protein>
    <recommendedName>
        <fullName evidence="1">Transposase DDE domain-containing protein</fullName>
    </recommendedName>
</protein>
<organism evidence="2 3">
    <name type="scientific">Azospirillum picis</name>
    <dbReference type="NCBI Taxonomy" id="488438"/>
    <lineage>
        <taxon>Bacteria</taxon>
        <taxon>Pseudomonadati</taxon>
        <taxon>Pseudomonadota</taxon>
        <taxon>Alphaproteobacteria</taxon>
        <taxon>Rhodospirillales</taxon>
        <taxon>Azospirillaceae</taxon>
        <taxon>Azospirillum</taxon>
    </lineage>
</organism>
<dbReference type="EMBL" id="JAUSVU010000045">
    <property type="protein sequence ID" value="MDQ0537377.1"/>
    <property type="molecule type" value="Genomic_DNA"/>
</dbReference>
<name>A0ABU0MV90_9PROT</name>
<accession>A0ABU0MV90</accession>
<proteinExistence type="predicted"/>
<evidence type="ECO:0000313" key="2">
    <source>
        <dbReference type="EMBL" id="MDQ0537377.1"/>
    </source>
</evidence>